<keyword evidence="3" id="KW-0067">ATP-binding</keyword>
<dbReference type="CDD" id="cd00009">
    <property type="entry name" value="AAA"/>
    <property type="match status" value="1"/>
</dbReference>
<dbReference type="InterPro" id="IPR003593">
    <property type="entry name" value="AAA+_ATPase"/>
</dbReference>
<dbReference type="PANTHER" id="PTHR43392">
    <property type="entry name" value="AAA-TYPE ATPASE FAMILY PROTEIN / ANKYRIN REPEAT FAMILY PROTEIN"/>
    <property type="match status" value="1"/>
</dbReference>
<dbReference type="Pfam" id="PF17866">
    <property type="entry name" value="AAA_lid_6"/>
    <property type="match status" value="1"/>
</dbReference>
<keyword evidence="2" id="KW-0547">Nucleotide-binding</keyword>
<dbReference type="InterPro" id="IPR000641">
    <property type="entry name" value="CbxX/CfxQ"/>
</dbReference>
<dbReference type="InterPro" id="IPR027417">
    <property type="entry name" value="P-loop_NTPase"/>
</dbReference>
<evidence type="ECO:0000259" key="5">
    <source>
        <dbReference type="SMART" id="SM00382"/>
    </source>
</evidence>
<protein>
    <submittedName>
        <fullName evidence="6">Stage V sporulation protein K</fullName>
    </submittedName>
</protein>
<dbReference type="SMART" id="SM00382">
    <property type="entry name" value="AAA"/>
    <property type="match status" value="1"/>
</dbReference>
<dbReference type="InterPro" id="IPR041627">
    <property type="entry name" value="AAA_lid_6"/>
</dbReference>
<keyword evidence="7" id="KW-1185">Reference proteome</keyword>
<evidence type="ECO:0000313" key="7">
    <source>
        <dbReference type="Proteomes" id="UP001163687"/>
    </source>
</evidence>
<dbReference type="KEGG" id="cmic:caldi_10950"/>
<dbReference type="InterPro" id="IPR003959">
    <property type="entry name" value="ATPase_AAA_core"/>
</dbReference>
<dbReference type="SUPFAM" id="SSF52540">
    <property type="entry name" value="P-loop containing nucleoside triphosphate hydrolases"/>
    <property type="match status" value="1"/>
</dbReference>
<dbReference type="Proteomes" id="UP001163687">
    <property type="component" value="Chromosome"/>
</dbReference>
<sequence>MGQQRGRAARPEWSAWVEEGSRSPLEVLREWSRAGGAEPVPARGRPGPRPAVAPPPESPRGAAPAAAADRPAEAEAVLAELDRLVGLGPVKRTVREIAAYAAIQALRRQAGLAADPMTLHMAFTGHPGTGKTTVARLLGRLFAALGLLSRGHLVEVERAHLVGEYIGHTAVKTREAVRRALGGVLFVDEAYSLARGGEKDFGREALDALVKAMEDHRDDLAVVLAGYPLEMEWLLAQNPGLRSRVAIHLHFPDYSPPELVQIADRMLAERQYVLAPAALVRLREVILLEPHRFRAQAGNARAVRNLLERAIRAQALRLAGRGPHTREELMTLTRQDLDAALRHP</sequence>
<dbReference type="GO" id="GO:0005524">
    <property type="term" value="F:ATP binding"/>
    <property type="evidence" value="ECO:0007669"/>
    <property type="project" value="UniProtKB-KW"/>
</dbReference>
<feature type="compositionally biased region" description="Low complexity" evidence="4">
    <location>
        <begin position="33"/>
        <end position="45"/>
    </location>
</feature>
<name>A0AA35G7L0_9FIRM</name>
<feature type="compositionally biased region" description="Pro residues" evidence="4">
    <location>
        <begin position="47"/>
        <end position="58"/>
    </location>
</feature>
<dbReference type="PANTHER" id="PTHR43392:SF2">
    <property type="entry name" value="AAA-TYPE ATPASE FAMILY PROTEIN _ ANKYRIN REPEAT FAMILY PROTEIN"/>
    <property type="match status" value="1"/>
</dbReference>
<dbReference type="InterPro" id="IPR050773">
    <property type="entry name" value="CbxX/CfxQ_RuBisCO_ESX"/>
</dbReference>
<dbReference type="FunFam" id="3.40.50.300:FF:000216">
    <property type="entry name" value="Type VII secretion ATPase EccA"/>
    <property type="match status" value="1"/>
</dbReference>
<dbReference type="Gene3D" id="3.40.50.300">
    <property type="entry name" value="P-loop containing nucleotide triphosphate hydrolases"/>
    <property type="match status" value="1"/>
</dbReference>
<evidence type="ECO:0000313" key="6">
    <source>
        <dbReference type="EMBL" id="BDG60005.1"/>
    </source>
</evidence>
<dbReference type="AlphaFoldDB" id="A0AA35G7L0"/>
<accession>A0AA35G7L0</accession>
<dbReference type="EMBL" id="AP025628">
    <property type="protein sequence ID" value="BDG60005.1"/>
    <property type="molecule type" value="Genomic_DNA"/>
</dbReference>
<evidence type="ECO:0000256" key="3">
    <source>
        <dbReference type="ARBA" id="ARBA00022840"/>
    </source>
</evidence>
<comment type="similarity">
    <text evidence="1">Belongs to the CbxX/CfxQ family.</text>
</comment>
<evidence type="ECO:0000256" key="4">
    <source>
        <dbReference type="SAM" id="MobiDB-lite"/>
    </source>
</evidence>
<dbReference type="Pfam" id="PF00004">
    <property type="entry name" value="AAA"/>
    <property type="match status" value="1"/>
</dbReference>
<dbReference type="Gene3D" id="1.10.8.60">
    <property type="match status" value="1"/>
</dbReference>
<evidence type="ECO:0000256" key="2">
    <source>
        <dbReference type="ARBA" id="ARBA00022741"/>
    </source>
</evidence>
<feature type="compositionally biased region" description="Low complexity" evidence="4">
    <location>
        <begin position="59"/>
        <end position="69"/>
    </location>
</feature>
<dbReference type="RefSeq" id="WP_264844077.1">
    <property type="nucleotide sequence ID" value="NZ_AP025628.1"/>
</dbReference>
<feature type="domain" description="AAA+ ATPase" evidence="5">
    <location>
        <begin position="117"/>
        <end position="255"/>
    </location>
</feature>
<reference evidence="6" key="1">
    <citation type="submission" date="2022-03" db="EMBL/GenBank/DDBJ databases">
        <title>Complete genome sequence of Caldinitratiruptor microaerophilus.</title>
        <authorList>
            <person name="Mukaiyama R."/>
            <person name="Nishiyama T."/>
            <person name="Ueda K."/>
        </authorList>
    </citation>
    <scope>NUCLEOTIDE SEQUENCE</scope>
    <source>
        <strain evidence="6">JCM 16183</strain>
    </source>
</reference>
<feature type="region of interest" description="Disordered" evidence="4">
    <location>
        <begin position="1"/>
        <end position="69"/>
    </location>
</feature>
<proteinExistence type="inferred from homology"/>
<evidence type="ECO:0000256" key="1">
    <source>
        <dbReference type="ARBA" id="ARBA00010378"/>
    </source>
</evidence>
<organism evidence="6 7">
    <name type="scientific">Caldinitratiruptor microaerophilus</name>
    <dbReference type="NCBI Taxonomy" id="671077"/>
    <lineage>
        <taxon>Bacteria</taxon>
        <taxon>Bacillati</taxon>
        <taxon>Bacillota</taxon>
        <taxon>Clostridia</taxon>
        <taxon>Eubacteriales</taxon>
        <taxon>Symbiobacteriaceae</taxon>
        <taxon>Caldinitratiruptor</taxon>
    </lineage>
</organism>
<dbReference type="PRINTS" id="PR00819">
    <property type="entry name" value="CBXCFQXSUPER"/>
</dbReference>
<gene>
    <name evidence="6" type="ORF">caldi_10950</name>
</gene>
<dbReference type="GO" id="GO:0016887">
    <property type="term" value="F:ATP hydrolysis activity"/>
    <property type="evidence" value="ECO:0007669"/>
    <property type="project" value="InterPro"/>
</dbReference>